<dbReference type="InterPro" id="IPR015424">
    <property type="entry name" value="PyrdxlP-dep_Trfase"/>
</dbReference>
<accession>A0A1G6A4B2</accession>
<dbReference type="Proteomes" id="UP000199071">
    <property type="component" value="Unassembled WGS sequence"/>
</dbReference>
<dbReference type="PANTHER" id="PTHR48097:SF5">
    <property type="entry name" value="LOW SPECIFICITY L-THREONINE ALDOLASE"/>
    <property type="match status" value="1"/>
</dbReference>
<dbReference type="SUPFAM" id="SSF53383">
    <property type="entry name" value="PLP-dependent transferases"/>
    <property type="match status" value="1"/>
</dbReference>
<dbReference type="STRING" id="665467.SAMN02982931_00157"/>
<dbReference type="PANTHER" id="PTHR48097">
    <property type="entry name" value="L-THREONINE ALDOLASE-RELATED"/>
    <property type="match status" value="1"/>
</dbReference>
<dbReference type="Pfam" id="PF01212">
    <property type="entry name" value="Beta_elim_lyase"/>
    <property type="match status" value="1"/>
</dbReference>
<dbReference type="InterPro" id="IPR001597">
    <property type="entry name" value="ArAA_b-elim_lyase/Thr_aldolase"/>
</dbReference>
<feature type="domain" description="Aromatic amino acid beta-eliminating lyase/threonine aldolase" evidence="5">
    <location>
        <begin position="3"/>
        <end position="279"/>
    </location>
</feature>
<evidence type="ECO:0000259" key="5">
    <source>
        <dbReference type="Pfam" id="PF01212"/>
    </source>
</evidence>
<organism evidence="6 7">
    <name type="scientific">Bauldia litoralis</name>
    <dbReference type="NCBI Taxonomy" id="665467"/>
    <lineage>
        <taxon>Bacteria</taxon>
        <taxon>Pseudomonadati</taxon>
        <taxon>Pseudomonadota</taxon>
        <taxon>Alphaproteobacteria</taxon>
        <taxon>Hyphomicrobiales</taxon>
        <taxon>Kaistiaceae</taxon>
        <taxon>Bauldia</taxon>
    </lineage>
</organism>
<dbReference type="Gene3D" id="3.90.1150.10">
    <property type="entry name" value="Aspartate Aminotransferase, domain 1"/>
    <property type="match status" value="1"/>
</dbReference>
<evidence type="ECO:0000256" key="1">
    <source>
        <dbReference type="ARBA" id="ARBA00001933"/>
    </source>
</evidence>
<dbReference type="AlphaFoldDB" id="A0A1G6A4B2"/>
<evidence type="ECO:0000313" key="7">
    <source>
        <dbReference type="Proteomes" id="UP000199071"/>
    </source>
</evidence>
<dbReference type="InterPro" id="IPR015421">
    <property type="entry name" value="PyrdxlP-dep_Trfase_major"/>
</dbReference>
<keyword evidence="7" id="KW-1185">Reference proteome</keyword>
<evidence type="ECO:0000256" key="3">
    <source>
        <dbReference type="ARBA" id="ARBA00011881"/>
    </source>
</evidence>
<evidence type="ECO:0000313" key="6">
    <source>
        <dbReference type="EMBL" id="SDB03252.1"/>
    </source>
</evidence>
<dbReference type="InterPro" id="IPR015422">
    <property type="entry name" value="PyrdxlP-dep_Trfase_small"/>
</dbReference>
<dbReference type="EMBL" id="FMXQ01000001">
    <property type="protein sequence ID" value="SDB03252.1"/>
    <property type="molecule type" value="Genomic_DNA"/>
</dbReference>
<reference evidence="6 7" key="1">
    <citation type="submission" date="2016-10" db="EMBL/GenBank/DDBJ databases">
        <authorList>
            <person name="de Groot N.N."/>
        </authorList>
    </citation>
    <scope>NUCLEOTIDE SEQUENCE [LARGE SCALE GENOMIC DNA]</scope>
    <source>
        <strain evidence="6 7">ATCC 35022</strain>
    </source>
</reference>
<gene>
    <name evidence="6" type="ORF">SAMN02982931_00157</name>
</gene>
<dbReference type="GO" id="GO:0006520">
    <property type="term" value="P:amino acid metabolic process"/>
    <property type="evidence" value="ECO:0007669"/>
    <property type="project" value="InterPro"/>
</dbReference>
<dbReference type="RefSeq" id="WP_090874315.1">
    <property type="nucleotide sequence ID" value="NZ_FMXQ01000001.1"/>
</dbReference>
<keyword evidence="4" id="KW-0663">Pyridoxal phosphate</keyword>
<comment type="subunit">
    <text evidence="3">Homotetramer.</text>
</comment>
<protein>
    <submittedName>
        <fullName evidence="6">L-threonine aldolase</fullName>
    </submittedName>
</protein>
<name>A0A1G6A4B2_9HYPH</name>
<dbReference type="GO" id="GO:0016829">
    <property type="term" value="F:lyase activity"/>
    <property type="evidence" value="ECO:0007669"/>
    <property type="project" value="InterPro"/>
</dbReference>
<evidence type="ECO:0000256" key="2">
    <source>
        <dbReference type="ARBA" id="ARBA00006966"/>
    </source>
</evidence>
<dbReference type="Gene3D" id="3.40.640.10">
    <property type="entry name" value="Type I PLP-dependent aspartate aminotransferase-like (Major domain)"/>
    <property type="match status" value="1"/>
</dbReference>
<comment type="cofactor">
    <cofactor evidence="1">
        <name>pyridoxal 5'-phosphate</name>
        <dbReference type="ChEBI" id="CHEBI:597326"/>
    </cofactor>
</comment>
<dbReference type="OrthoDB" id="9774495at2"/>
<proteinExistence type="inferred from homology"/>
<evidence type="ECO:0000256" key="4">
    <source>
        <dbReference type="ARBA" id="ARBA00022898"/>
    </source>
</evidence>
<comment type="similarity">
    <text evidence="2">Belongs to the threonine aldolase family.</text>
</comment>
<sequence>MIFASDNWAGAAEPIVAALAEQARNGGPAYGGDALSKAVEARFCEIFEREVAVYFVGTGTAANALAIANYCRPGSIVFGHTQAHINVDEANGLEFLGGGVKVVGLDGEGGKLTPSTLLDGLAAFPERGFHHGQPVAVSLSQANELGQAYSPAEVAAVTEVAKDKGLAVHMDGARFAGAVAGLGVSPADVTWKAGVDVLSFGGTKNGCLAAEAVVFFNPAQARDFGFARQRIGHGFSKAWFIAAQFARYLEGDTWLALAGHANARARVLADAVRSGREARLALEPSANEVLAILTEGLDARLKAAGAIYYPWSPAGMPADALPGPGEVLVRFVTSFQTSEDEVARFAALVSGSTTP</sequence>